<evidence type="ECO:0000313" key="4">
    <source>
        <dbReference type="Proteomes" id="UP001500305"/>
    </source>
</evidence>
<keyword evidence="2" id="KW-0472">Membrane</keyword>
<evidence type="ECO:0000256" key="2">
    <source>
        <dbReference type="SAM" id="Phobius"/>
    </source>
</evidence>
<proteinExistence type="predicted"/>
<evidence type="ECO:0000313" key="3">
    <source>
        <dbReference type="EMBL" id="GAA2226794.1"/>
    </source>
</evidence>
<accession>A0ABP5Q5M0</accession>
<keyword evidence="2" id="KW-0812">Transmembrane</keyword>
<feature type="transmembrane region" description="Helical" evidence="2">
    <location>
        <begin position="136"/>
        <end position="158"/>
    </location>
</feature>
<reference evidence="4" key="1">
    <citation type="journal article" date="2019" name="Int. J. Syst. Evol. Microbiol.">
        <title>The Global Catalogue of Microorganisms (GCM) 10K type strain sequencing project: providing services to taxonomists for standard genome sequencing and annotation.</title>
        <authorList>
            <consortium name="The Broad Institute Genomics Platform"/>
            <consortium name="The Broad Institute Genome Sequencing Center for Infectious Disease"/>
            <person name="Wu L."/>
            <person name="Ma J."/>
        </authorList>
    </citation>
    <scope>NUCLEOTIDE SEQUENCE [LARGE SCALE GENOMIC DNA]</scope>
    <source>
        <strain evidence="4">JCM 7356</strain>
    </source>
</reference>
<keyword evidence="4" id="KW-1185">Reference proteome</keyword>
<protein>
    <recommendedName>
        <fullName evidence="5">Integral membrane protein</fullName>
    </recommendedName>
</protein>
<organism evidence="3 4">
    <name type="scientific">Kitasatospora cystarginea</name>
    <dbReference type="NCBI Taxonomy" id="58350"/>
    <lineage>
        <taxon>Bacteria</taxon>
        <taxon>Bacillati</taxon>
        <taxon>Actinomycetota</taxon>
        <taxon>Actinomycetes</taxon>
        <taxon>Kitasatosporales</taxon>
        <taxon>Streptomycetaceae</taxon>
        <taxon>Kitasatospora</taxon>
    </lineage>
</organism>
<feature type="transmembrane region" description="Helical" evidence="2">
    <location>
        <begin position="51"/>
        <end position="75"/>
    </location>
</feature>
<feature type="compositionally biased region" description="Low complexity" evidence="1">
    <location>
        <begin position="241"/>
        <end position="266"/>
    </location>
</feature>
<dbReference type="Proteomes" id="UP001500305">
    <property type="component" value="Unassembled WGS sequence"/>
</dbReference>
<feature type="compositionally biased region" description="Gly residues" evidence="1">
    <location>
        <begin position="230"/>
        <end position="240"/>
    </location>
</feature>
<name>A0ABP5Q5M0_9ACTN</name>
<evidence type="ECO:0000256" key="1">
    <source>
        <dbReference type="SAM" id="MobiDB-lite"/>
    </source>
</evidence>
<feature type="transmembrane region" description="Helical" evidence="2">
    <location>
        <begin position="96"/>
        <end position="116"/>
    </location>
</feature>
<keyword evidence="2" id="KW-1133">Transmembrane helix</keyword>
<feature type="compositionally biased region" description="Low complexity" evidence="1">
    <location>
        <begin position="191"/>
        <end position="229"/>
    </location>
</feature>
<evidence type="ECO:0008006" key="5">
    <source>
        <dbReference type="Google" id="ProtNLM"/>
    </source>
</evidence>
<sequence>MNLRALTRGDAAVAGAALLLLIASFLPYRTSTGCSGPKGGQQCSSASVSGWSTAIFPVLPSVFLLGVIAAALILLHRFQGQAVATRQVLGLRLDQWGTALAVAALWSGLWSLAGGPADSSSSAGGITASTSTGSGFGAWLALLALVVLAGAAAGGPLVPALQAPLMPDKPATPQGHSGYPQAGGGQPGQPEPYAQPGQPQPYAQSGQPGQYGYPAPAAAEHGGAPHNGTPYGGQPQGGYGYPTAAGAAQPQAEQAAPAPAPAAAATPAPAPAAEFAPFWFAVPVTRQVTPKDSPAGPPVGELVPGTWYLAVEQRGTALVAQLPDGTPGLLTDVSGIQRG</sequence>
<gene>
    <name evidence="3" type="ORF">GCM10010430_02480</name>
</gene>
<dbReference type="RefSeq" id="WP_344634249.1">
    <property type="nucleotide sequence ID" value="NZ_BAAATR010000001.1"/>
</dbReference>
<comment type="caution">
    <text evidence="3">The sequence shown here is derived from an EMBL/GenBank/DDBJ whole genome shotgun (WGS) entry which is preliminary data.</text>
</comment>
<dbReference type="EMBL" id="BAAATR010000001">
    <property type="protein sequence ID" value="GAA2226794.1"/>
    <property type="molecule type" value="Genomic_DNA"/>
</dbReference>
<feature type="region of interest" description="Disordered" evidence="1">
    <location>
        <begin position="165"/>
        <end position="266"/>
    </location>
</feature>